<dbReference type="InterPro" id="IPR008936">
    <property type="entry name" value="Rho_GTPase_activation_prot"/>
</dbReference>
<gene>
    <name evidence="1" type="ORF">FBUS_06138</name>
</gene>
<dbReference type="OrthoDB" id="6283036at2759"/>
<proteinExistence type="predicted"/>
<evidence type="ECO:0008006" key="3">
    <source>
        <dbReference type="Google" id="ProtNLM"/>
    </source>
</evidence>
<protein>
    <recommendedName>
        <fullName evidence="3">Rho-GAP domain-containing protein</fullName>
    </recommendedName>
</protein>
<feature type="non-terminal residue" evidence="1">
    <location>
        <position position="305"/>
    </location>
</feature>
<dbReference type="AlphaFoldDB" id="A0A8E0RVI0"/>
<accession>A0A8E0RVI0</accession>
<evidence type="ECO:0000313" key="1">
    <source>
        <dbReference type="EMBL" id="KAA0194959.1"/>
    </source>
</evidence>
<dbReference type="SUPFAM" id="SSF48350">
    <property type="entry name" value="GTPase activation domain, GAP"/>
    <property type="match status" value="1"/>
</dbReference>
<sequence length="305" mass="32951">HILQQFATGHPINWSEYNVYTVANVAKKVLLAIPGGLLGPSGEKKLLATASFATVAEAEAASEQVYRLDPTISKGRYRLGKNTVGRFPPGSVASETGGTTASWVRKPFLVPVPTGHLATNPVDDPCHAVPDASWPRGSVQQLHQVSEVAERRIAVFLRILDGLPPSHRQLAILVFGILHQMVFHAASTAERSGLTCPDESPNSDPDLEPRVPLLTIAEGVVKSVAGTLFHTCAASVLSVEQTAQVISLTFLFTNTKSPYLGCTYTRLKHGRFICALVFVLCVNSCAPPSFENDYDLMEMPILCLH</sequence>
<reference evidence="1" key="1">
    <citation type="submission" date="2019-05" db="EMBL/GenBank/DDBJ databases">
        <title>Annotation for the trematode Fasciolopsis buski.</title>
        <authorList>
            <person name="Choi Y.-J."/>
        </authorList>
    </citation>
    <scope>NUCLEOTIDE SEQUENCE</scope>
    <source>
        <strain evidence="1">HT</strain>
        <tissue evidence="1">Whole worm</tissue>
    </source>
</reference>
<organism evidence="1 2">
    <name type="scientific">Fasciolopsis buskii</name>
    <dbReference type="NCBI Taxonomy" id="27845"/>
    <lineage>
        <taxon>Eukaryota</taxon>
        <taxon>Metazoa</taxon>
        <taxon>Spiralia</taxon>
        <taxon>Lophotrochozoa</taxon>
        <taxon>Platyhelminthes</taxon>
        <taxon>Trematoda</taxon>
        <taxon>Digenea</taxon>
        <taxon>Plagiorchiida</taxon>
        <taxon>Echinostomata</taxon>
        <taxon>Echinostomatoidea</taxon>
        <taxon>Fasciolidae</taxon>
        <taxon>Fasciolopsis</taxon>
    </lineage>
</organism>
<name>A0A8E0RVI0_9TREM</name>
<evidence type="ECO:0000313" key="2">
    <source>
        <dbReference type="Proteomes" id="UP000728185"/>
    </source>
</evidence>
<dbReference type="Gene3D" id="1.10.555.10">
    <property type="entry name" value="Rho GTPase activation protein"/>
    <property type="match status" value="1"/>
</dbReference>
<keyword evidence="2" id="KW-1185">Reference proteome</keyword>
<dbReference type="Proteomes" id="UP000728185">
    <property type="component" value="Unassembled WGS sequence"/>
</dbReference>
<dbReference type="EMBL" id="LUCM01004018">
    <property type="protein sequence ID" value="KAA0194959.1"/>
    <property type="molecule type" value="Genomic_DNA"/>
</dbReference>
<comment type="caution">
    <text evidence="1">The sequence shown here is derived from an EMBL/GenBank/DDBJ whole genome shotgun (WGS) entry which is preliminary data.</text>
</comment>